<dbReference type="CDD" id="cd05403">
    <property type="entry name" value="NT_KNTase_like"/>
    <property type="match status" value="1"/>
</dbReference>
<dbReference type="InterPro" id="IPR043519">
    <property type="entry name" value="NT_sf"/>
</dbReference>
<dbReference type="Gene3D" id="3.30.460.10">
    <property type="entry name" value="Beta Polymerase, domain 2"/>
    <property type="match status" value="1"/>
</dbReference>
<evidence type="ECO:0000313" key="3">
    <source>
        <dbReference type="Proteomes" id="UP000184386"/>
    </source>
</evidence>
<organism evidence="2 3">
    <name type="scientific">Anaerocolumna jejuensis DSM 15929</name>
    <dbReference type="NCBI Taxonomy" id="1121322"/>
    <lineage>
        <taxon>Bacteria</taxon>
        <taxon>Bacillati</taxon>
        <taxon>Bacillota</taxon>
        <taxon>Clostridia</taxon>
        <taxon>Lachnospirales</taxon>
        <taxon>Lachnospiraceae</taxon>
        <taxon>Anaerocolumna</taxon>
    </lineage>
</organism>
<dbReference type="EMBL" id="FRAC01000024">
    <property type="protein sequence ID" value="SHL15192.1"/>
    <property type="molecule type" value="Genomic_DNA"/>
</dbReference>
<evidence type="ECO:0000259" key="1">
    <source>
        <dbReference type="Pfam" id="PF01909"/>
    </source>
</evidence>
<dbReference type="SUPFAM" id="SSF81301">
    <property type="entry name" value="Nucleotidyltransferase"/>
    <property type="match status" value="1"/>
</dbReference>
<accession>A0A1M6YAQ2</accession>
<keyword evidence="3" id="KW-1185">Reference proteome</keyword>
<dbReference type="InterPro" id="IPR002934">
    <property type="entry name" value="Polymerase_NTP_transf_dom"/>
</dbReference>
<dbReference type="GO" id="GO:0016779">
    <property type="term" value="F:nucleotidyltransferase activity"/>
    <property type="evidence" value="ECO:0007669"/>
    <property type="project" value="InterPro"/>
</dbReference>
<keyword evidence="2" id="KW-0808">Transferase</keyword>
<feature type="domain" description="Polymerase nucleotidyl transferase" evidence="1">
    <location>
        <begin position="10"/>
        <end position="66"/>
    </location>
</feature>
<gene>
    <name evidence="2" type="ORF">SAMN02745136_04223</name>
</gene>
<name>A0A1M6YAQ2_9FIRM</name>
<dbReference type="AlphaFoldDB" id="A0A1M6YAQ2"/>
<dbReference type="STRING" id="1121322.SAMN02745136_04223"/>
<sequence length="262" mass="30634">MYQHHIKSIENMKDYFAAKEEVIALIFGGSVAKGCEREDSDLDAMVVISDDKYAERKARNATAETIDDLCTYDSGYIDVKYMTKQFLKDAAEKGSEPARNAFVKAQVLFTKDSEIPDIVAKIPVFQENEKEEKMLSFYSDFWLNYYYFLKSCPVDGYMQLHSTNEVIYSIYRMVLQQKNILFPSNRRLEEFVKAISMDTEHLVNLGRTFAASQNLKDGDEFVDCFFKLIDYKFPEDIGIVLSQYTTDFEQWWRIPRPNINEW</sequence>
<dbReference type="RefSeq" id="WP_073278921.1">
    <property type="nucleotide sequence ID" value="NZ_FRAC01000024.1"/>
</dbReference>
<dbReference type="OrthoDB" id="192359at2"/>
<dbReference type="Proteomes" id="UP000184386">
    <property type="component" value="Unassembled WGS sequence"/>
</dbReference>
<dbReference type="Pfam" id="PF01909">
    <property type="entry name" value="NTP_transf_2"/>
    <property type="match status" value="1"/>
</dbReference>
<proteinExistence type="predicted"/>
<reference evidence="2 3" key="1">
    <citation type="submission" date="2016-11" db="EMBL/GenBank/DDBJ databases">
        <authorList>
            <person name="Jaros S."/>
            <person name="Januszkiewicz K."/>
            <person name="Wedrychowicz H."/>
        </authorList>
    </citation>
    <scope>NUCLEOTIDE SEQUENCE [LARGE SCALE GENOMIC DNA]</scope>
    <source>
        <strain evidence="2 3">DSM 15929</strain>
    </source>
</reference>
<protein>
    <submittedName>
        <fullName evidence="2">Nucleotidyltransferase domain-containing protein</fullName>
    </submittedName>
</protein>
<evidence type="ECO:0000313" key="2">
    <source>
        <dbReference type="EMBL" id="SHL15192.1"/>
    </source>
</evidence>